<dbReference type="GeneID" id="8738994"/>
<dbReference type="KEGG" id="apo:Arcpr_0340"/>
<keyword evidence="12" id="KW-1185">Reference proteome</keyword>
<dbReference type="NCBIfam" id="TIGR00311">
    <property type="entry name" value="aIF-2beta"/>
    <property type="match status" value="1"/>
</dbReference>
<dbReference type="InterPro" id="IPR016189">
    <property type="entry name" value="Transl_init_fac_IF2/IF5_N"/>
</dbReference>
<dbReference type="RefSeq" id="WP_012939746.1">
    <property type="nucleotide sequence ID" value="NC_013741.1"/>
</dbReference>
<dbReference type="AlphaFoldDB" id="D2RGI5"/>
<keyword evidence="5 9" id="KW-0396">Initiation factor</keyword>
<evidence type="ECO:0000256" key="9">
    <source>
        <dbReference type="HAMAP-Rule" id="MF_00232"/>
    </source>
</evidence>
<reference evidence="11 12" key="1">
    <citation type="journal article" date="2010" name="Stand. Genomic Sci.">
        <title>Complete genome sequence of Archaeoglobus profundus type strain (AV18).</title>
        <authorList>
            <person name="von Jan M."/>
            <person name="Lapidus A."/>
            <person name="Del Rio T.G."/>
            <person name="Copeland A."/>
            <person name="Tice H."/>
            <person name="Cheng J.F."/>
            <person name="Lucas S."/>
            <person name="Chen F."/>
            <person name="Nolan M."/>
            <person name="Goodwin L."/>
            <person name="Han C."/>
            <person name="Pitluck S."/>
            <person name="Liolios K."/>
            <person name="Ivanova N."/>
            <person name="Mavromatis K."/>
            <person name="Ovchinnikova G."/>
            <person name="Chertkov O."/>
            <person name="Pati A."/>
            <person name="Chen A."/>
            <person name="Palaniappan K."/>
            <person name="Land M."/>
            <person name="Hauser L."/>
            <person name="Chang Y.J."/>
            <person name="Jeffries C.D."/>
            <person name="Saunders E."/>
            <person name="Brettin T."/>
            <person name="Detter J.C."/>
            <person name="Chain P."/>
            <person name="Eichinger K."/>
            <person name="Huber H."/>
            <person name="Spring S."/>
            <person name="Rohde M."/>
            <person name="Goker M."/>
            <person name="Wirth R."/>
            <person name="Woyke T."/>
            <person name="Bristow J."/>
            <person name="Eisen J.A."/>
            <person name="Markowitz V."/>
            <person name="Hugenholtz P."/>
            <person name="Kyrpides N.C."/>
            <person name="Klenk H.P."/>
        </authorList>
    </citation>
    <scope>NUCLEOTIDE SEQUENCE [LARGE SCALE GENOMIC DNA]</scope>
    <source>
        <strain evidence="12">DSM 5631 / JCM 9629 / NBRC 100127 / Av18</strain>
    </source>
</reference>
<organism evidence="11 12">
    <name type="scientific">Archaeoglobus profundus (strain DSM 5631 / JCM 9629 / NBRC 100127 / Av18)</name>
    <dbReference type="NCBI Taxonomy" id="572546"/>
    <lineage>
        <taxon>Archaea</taxon>
        <taxon>Methanobacteriati</taxon>
        <taxon>Methanobacteriota</taxon>
        <taxon>Archaeoglobi</taxon>
        <taxon>Archaeoglobales</taxon>
        <taxon>Archaeoglobaceae</taxon>
        <taxon>Archaeoglobus</taxon>
    </lineage>
</organism>
<evidence type="ECO:0000313" key="11">
    <source>
        <dbReference type="EMBL" id="ADB57410.1"/>
    </source>
</evidence>
<dbReference type="GO" id="GO:0006355">
    <property type="term" value="P:regulation of DNA-templated transcription"/>
    <property type="evidence" value="ECO:0007669"/>
    <property type="project" value="InterPro"/>
</dbReference>
<evidence type="ECO:0000313" key="12">
    <source>
        <dbReference type="Proteomes" id="UP000001901"/>
    </source>
</evidence>
<evidence type="ECO:0000256" key="7">
    <source>
        <dbReference type="ARBA" id="ARBA00031466"/>
    </source>
</evidence>
<dbReference type="GO" id="GO:0043565">
    <property type="term" value="F:sequence-specific DNA binding"/>
    <property type="evidence" value="ECO:0007669"/>
    <property type="project" value="InterPro"/>
</dbReference>
<evidence type="ECO:0000256" key="6">
    <source>
        <dbReference type="ARBA" id="ARBA00022917"/>
    </source>
</evidence>
<dbReference type="SUPFAM" id="SSF75689">
    <property type="entry name" value="Zinc-binding domain of translation initiation factor 2 beta"/>
    <property type="match status" value="1"/>
</dbReference>
<dbReference type="InterPro" id="IPR045196">
    <property type="entry name" value="IF2/IF5"/>
</dbReference>
<dbReference type="OrthoDB" id="38099at2157"/>
<dbReference type="PANTHER" id="PTHR23001:SF3">
    <property type="entry name" value="EUKARYOTIC TRANSLATION INITIATION FACTOR 2 SUBUNIT 2"/>
    <property type="match status" value="1"/>
</dbReference>
<evidence type="ECO:0000259" key="10">
    <source>
        <dbReference type="PROSITE" id="PS50114"/>
    </source>
</evidence>
<dbReference type="PaxDb" id="572546-Arcpr_0340"/>
<dbReference type="Proteomes" id="UP000001901">
    <property type="component" value="Chromosome"/>
</dbReference>
<name>D2RGI5_ARCPA</name>
<dbReference type="HAMAP" id="MF_00232">
    <property type="entry name" value="eIF_2_beta"/>
    <property type="match status" value="1"/>
</dbReference>
<comment type="subunit">
    <text evidence="3 9">Heterotrimer composed of an alpha, a beta and a gamma chain.</text>
</comment>
<evidence type="ECO:0000256" key="1">
    <source>
        <dbReference type="ARBA" id="ARBA00003323"/>
    </source>
</evidence>
<dbReference type="eggNOG" id="arCOG01640">
    <property type="taxonomic scope" value="Archaea"/>
</dbReference>
<dbReference type="InterPro" id="IPR002735">
    <property type="entry name" value="Transl_init_fac_IF2/IF5_dom"/>
</dbReference>
<dbReference type="Pfam" id="PF01873">
    <property type="entry name" value="eIF-5_eIF-2B"/>
    <property type="match status" value="1"/>
</dbReference>
<gene>
    <name evidence="9" type="primary">eif2b</name>
    <name evidence="11" type="ordered locus">Arcpr_0340</name>
</gene>
<evidence type="ECO:0000256" key="5">
    <source>
        <dbReference type="ARBA" id="ARBA00022540"/>
    </source>
</evidence>
<dbReference type="FunFam" id="3.30.30.170:FF:000001">
    <property type="entry name" value="Eukaryotic translation initiation factor 2 subunit"/>
    <property type="match status" value="1"/>
</dbReference>
<dbReference type="InterPro" id="IPR004458">
    <property type="entry name" value="TIF2_bsu_arc"/>
</dbReference>
<comment type="similarity">
    <text evidence="2 9">Belongs to the eIF-2-beta/eIF-5 family.</text>
</comment>
<evidence type="ECO:0000256" key="8">
    <source>
        <dbReference type="ARBA" id="ARBA00032408"/>
    </source>
</evidence>
<dbReference type="EMBL" id="CP001857">
    <property type="protein sequence ID" value="ADB57410.1"/>
    <property type="molecule type" value="Genomic_DNA"/>
</dbReference>
<dbReference type="Gene3D" id="3.30.30.170">
    <property type="match status" value="1"/>
</dbReference>
<dbReference type="NCBIfam" id="NF003067">
    <property type="entry name" value="PRK03988.1"/>
    <property type="match status" value="1"/>
</dbReference>
<evidence type="ECO:0000256" key="4">
    <source>
        <dbReference type="ARBA" id="ARBA00022314"/>
    </source>
</evidence>
<evidence type="ECO:0000256" key="3">
    <source>
        <dbReference type="ARBA" id="ARBA00011243"/>
    </source>
</evidence>
<evidence type="ECO:0000256" key="2">
    <source>
        <dbReference type="ARBA" id="ARBA00010397"/>
    </source>
</evidence>
<comment type="function">
    <text evidence="1 9">eIF-2 functions in the early steps of protein synthesis by forming a ternary complex with GTP and initiator tRNA.</text>
</comment>
<dbReference type="SMART" id="SM00653">
    <property type="entry name" value="eIF2B_5"/>
    <property type="match status" value="1"/>
</dbReference>
<feature type="domain" description="GATA-type" evidence="10">
    <location>
        <begin position="103"/>
        <end position="138"/>
    </location>
</feature>
<dbReference type="PROSITE" id="PS50114">
    <property type="entry name" value="GATA_ZN_FINGER_2"/>
    <property type="match status" value="1"/>
</dbReference>
<dbReference type="STRING" id="572546.Arcpr_0340"/>
<dbReference type="SUPFAM" id="SSF100966">
    <property type="entry name" value="Translation initiation factor 2 beta, aIF2beta, N-terminal domain"/>
    <property type="match status" value="1"/>
</dbReference>
<dbReference type="InterPro" id="IPR000679">
    <property type="entry name" value="Znf_GATA"/>
</dbReference>
<proteinExistence type="inferred from homology"/>
<protein>
    <recommendedName>
        <fullName evidence="4 9">Translation initiation factor 2 subunit beta</fullName>
    </recommendedName>
    <alternativeName>
        <fullName evidence="7 9">aIF2-beta</fullName>
    </alternativeName>
    <alternativeName>
        <fullName evidence="8 9">eIF-2-beta</fullName>
    </alternativeName>
</protein>
<keyword evidence="6 9" id="KW-0648">Protein biosynthesis</keyword>
<sequence length="138" mass="16075">MLSYEELLERAFRELPKKKVVKSERFEIPKVRAQREGNRTIIKNFSQVAKALNRDEEHLFKYLVRSLGTAGFLEAGRLVLQGKFTQEEIQKEIDDYVRRYVICKECGAPDTELIREERVLMIRCQACGAKYPAKGLHV</sequence>
<accession>D2RGI5</accession>
<dbReference type="GO" id="GO:0003743">
    <property type="term" value="F:translation initiation factor activity"/>
    <property type="evidence" value="ECO:0007669"/>
    <property type="project" value="UniProtKB-UniRule"/>
</dbReference>
<dbReference type="HOGENOM" id="CLU_026663_3_1_2"/>
<dbReference type="InterPro" id="IPR016190">
    <property type="entry name" value="Transl_init_fac_IF2/IF5_Zn-bd"/>
</dbReference>
<dbReference type="PANTHER" id="PTHR23001">
    <property type="entry name" value="EUKARYOTIC TRANSLATION INITIATION FACTOR"/>
    <property type="match status" value="1"/>
</dbReference>